<protein>
    <submittedName>
        <fullName evidence="5">Aerobic-type carbon monoxide dehydrogenase, large subunit CoxL/CutL-like protein</fullName>
    </submittedName>
</protein>
<dbReference type="SUPFAM" id="SSF54665">
    <property type="entry name" value="CO dehydrogenase molybdoprotein N-domain-like"/>
    <property type="match status" value="1"/>
</dbReference>
<dbReference type="InterPro" id="IPR016208">
    <property type="entry name" value="Ald_Oxase/xanthine_DH-like"/>
</dbReference>
<dbReference type="EMBL" id="CDRZ01000020">
    <property type="protein sequence ID" value="CEO87635.1"/>
    <property type="molecule type" value="Genomic_DNA"/>
</dbReference>
<dbReference type="Pfam" id="PF20256">
    <property type="entry name" value="MoCoBD_2"/>
    <property type="match status" value="1"/>
</dbReference>
<dbReference type="Pfam" id="PF02738">
    <property type="entry name" value="MoCoBD_1"/>
    <property type="match status" value="1"/>
</dbReference>
<reference evidence="6" key="1">
    <citation type="submission" date="2015-01" db="EMBL/GenBank/DDBJ databases">
        <authorList>
            <person name="Manzoor Shahid"/>
            <person name="Zubair Saima"/>
        </authorList>
    </citation>
    <scope>NUCLEOTIDE SEQUENCE [LARGE SCALE GENOMIC DNA]</scope>
    <source>
        <strain evidence="6">Sp3</strain>
    </source>
</reference>
<dbReference type="InterPro" id="IPR037165">
    <property type="entry name" value="AldOxase/xan_DH_Mopterin-bd_sf"/>
</dbReference>
<dbReference type="Gene3D" id="3.30.365.10">
    <property type="entry name" value="Aldehyde oxidase/xanthine dehydrogenase, molybdopterin binding domain"/>
    <property type="match status" value="4"/>
</dbReference>
<keyword evidence="1" id="KW-0500">Molybdenum</keyword>
<evidence type="ECO:0000313" key="6">
    <source>
        <dbReference type="Proteomes" id="UP000046155"/>
    </source>
</evidence>
<name>A0A0B7MC40_9FIRM</name>
<evidence type="ECO:0000313" key="5">
    <source>
        <dbReference type="EMBL" id="CEO87635.1"/>
    </source>
</evidence>
<dbReference type="InterPro" id="IPR046867">
    <property type="entry name" value="AldOxase/xan_DH_MoCoBD2"/>
</dbReference>
<accession>A0A0B7MC40</accession>
<dbReference type="SUPFAM" id="SSF56003">
    <property type="entry name" value="Molybdenum cofactor-binding domain"/>
    <property type="match status" value="1"/>
</dbReference>
<dbReference type="PANTHER" id="PTHR11908:SF132">
    <property type="entry name" value="ALDEHYDE OXIDASE 1-RELATED"/>
    <property type="match status" value="1"/>
</dbReference>
<dbReference type="GO" id="GO:0005506">
    <property type="term" value="F:iron ion binding"/>
    <property type="evidence" value="ECO:0007669"/>
    <property type="project" value="InterPro"/>
</dbReference>
<evidence type="ECO:0000256" key="2">
    <source>
        <dbReference type="ARBA" id="ARBA00023002"/>
    </source>
</evidence>
<keyword evidence="2" id="KW-0560">Oxidoreductase</keyword>
<dbReference type="PANTHER" id="PTHR11908">
    <property type="entry name" value="XANTHINE DEHYDROGENASE"/>
    <property type="match status" value="1"/>
</dbReference>
<dbReference type="InterPro" id="IPR008274">
    <property type="entry name" value="AldOxase/xan_DH_MoCoBD1"/>
</dbReference>
<sequence>MKYVGDRVAAVVATSFAAAMEAVSLIDVEYEELPALLTTEAALENKEAKIQPRGNLAHEYEVDAGEVPSMADDCIIVESETQTQRTHHGALEPHVCIADYDSSGKLTVWTPTQGVFGVRTVLAELFGLSYSKVRVIKIPTGGSFGGKQEYLFEPVTSFMAMELKRPVKLLLDREECIIHTRVRPAVNTKIKTVVTKSGKLQEFIADSTLDAGAFSGSAPDYARSLSLKVTKLYRIPHYKHTGRAVYTNTVKSGGARGWAAPEIITATEVHMDQVARRLKMDPVEFRLQNLVHPYDMDPVLNLSVGDARVIECLEKGAEAFRWKERFSDCGKDQGRYRRGVGVACGAHKNGMYGGFVDCTSMVLKMNEDGSLNLNASLHDVGCGTTTAMKIIVAEVLDIDPDLITVTEADTELTGYDPGCYGSRVTYNVGACAKETAEILKDKILGRVSFILQKPKEYLKVENGHVVTIGTDQRGISYKEIAEKAVQENYTDLSVAHTYYSPSNPGSYSVQFAEVIVDSATGLTRVTDFLAVGDVGRVLNRGMVEGQFQGAVQMGIGYALCEEVKIDDQGKPVNNSFKKYHMVNAPDMPDVKVLLIEHEGDDGPFGAKSVGEISAVPTAAAVINAVNHALGTSLSELPLTPEKILDAPGTVPGAFLGSKMHRG</sequence>
<evidence type="ECO:0000256" key="1">
    <source>
        <dbReference type="ARBA" id="ARBA00022505"/>
    </source>
</evidence>
<keyword evidence="6" id="KW-1185">Reference proteome</keyword>
<gene>
    <name evidence="5" type="ORF">SSCH_1160017</name>
</gene>
<feature type="domain" description="Aldehyde oxidase/xanthine dehydrogenase first molybdopterin binding" evidence="3">
    <location>
        <begin position="55"/>
        <end position="290"/>
    </location>
</feature>
<dbReference type="Proteomes" id="UP000046155">
    <property type="component" value="Unassembled WGS sequence"/>
</dbReference>
<feature type="domain" description="Aldehyde oxidase/xanthine dehydrogenase second molybdopterin binding" evidence="4">
    <location>
        <begin position="316"/>
        <end position="588"/>
    </location>
</feature>
<evidence type="ECO:0000259" key="3">
    <source>
        <dbReference type="Pfam" id="PF02738"/>
    </source>
</evidence>
<proteinExistence type="predicted"/>
<organism evidence="5 6">
    <name type="scientific">Syntrophaceticus schinkii</name>
    <dbReference type="NCBI Taxonomy" id="499207"/>
    <lineage>
        <taxon>Bacteria</taxon>
        <taxon>Bacillati</taxon>
        <taxon>Bacillota</taxon>
        <taxon>Clostridia</taxon>
        <taxon>Thermoanaerobacterales</taxon>
        <taxon>Thermoanaerobacterales Family III. Incertae Sedis</taxon>
        <taxon>Syntrophaceticus</taxon>
    </lineage>
</organism>
<evidence type="ECO:0000259" key="4">
    <source>
        <dbReference type="Pfam" id="PF20256"/>
    </source>
</evidence>
<dbReference type="GO" id="GO:0016491">
    <property type="term" value="F:oxidoreductase activity"/>
    <property type="evidence" value="ECO:0007669"/>
    <property type="project" value="UniProtKB-KW"/>
</dbReference>
<dbReference type="InterPro" id="IPR036856">
    <property type="entry name" value="Ald_Oxase/Xan_DH_a/b_sf"/>
</dbReference>
<dbReference type="RefSeq" id="WP_198142088.1">
    <property type="nucleotide sequence ID" value="NZ_CDRZ01000020.1"/>
</dbReference>
<dbReference type="AlphaFoldDB" id="A0A0B7MC40"/>
<dbReference type="Gene3D" id="3.90.1170.50">
    <property type="entry name" value="Aldehyde oxidase/xanthine dehydrogenase, a/b hammerhead"/>
    <property type="match status" value="1"/>
</dbReference>